<dbReference type="PANTHER" id="PTHR33908:SF11">
    <property type="entry name" value="MEMBRANE PROTEIN"/>
    <property type="match status" value="1"/>
</dbReference>
<evidence type="ECO:0000256" key="8">
    <source>
        <dbReference type="SAM" id="Phobius"/>
    </source>
</evidence>
<dbReference type="Proteomes" id="UP000001937">
    <property type="component" value="Chromosome"/>
</dbReference>
<evidence type="ECO:0000313" key="11">
    <source>
        <dbReference type="Proteomes" id="UP000001937"/>
    </source>
</evidence>
<accession>Q2JE55</accession>
<reference evidence="10 11" key="1">
    <citation type="journal article" date="2007" name="Genome Res.">
        <title>Genome characteristics of facultatively symbiotic Frankia sp. strains reflect host range and host plant biogeography.</title>
        <authorList>
            <person name="Normand P."/>
            <person name="Lapierre P."/>
            <person name="Tisa L.S."/>
            <person name="Gogarten J.P."/>
            <person name="Alloisio N."/>
            <person name="Bagnarol E."/>
            <person name="Bassi C.A."/>
            <person name="Berry A.M."/>
            <person name="Bickhart D.M."/>
            <person name="Choisne N."/>
            <person name="Couloux A."/>
            <person name="Cournoyer B."/>
            <person name="Cruveiller S."/>
            <person name="Daubin V."/>
            <person name="Demange N."/>
            <person name="Francino M.P."/>
            <person name="Goltsman E."/>
            <person name="Huang Y."/>
            <person name="Kopp O.R."/>
            <person name="Labarre L."/>
            <person name="Lapidus A."/>
            <person name="Lavire C."/>
            <person name="Marechal J."/>
            <person name="Martinez M."/>
            <person name="Mastronunzio J.E."/>
            <person name="Mullin B.C."/>
            <person name="Niemann J."/>
            <person name="Pujic P."/>
            <person name="Rawnsley T."/>
            <person name="Rouy Z."/>
            <person name="Schenowitz C."/>
            <person name="Sellstedt A."/>
            <person name="Tavares F."/>
            <person name="Tomkins J.P."/>
            <person name="Vallenet D."/>
            <person name="Valverde C."/>
            <person name="Wall L.G."/>
            <person name="Wang Y."/>
            <person name="Medigue C."/>
            <person name="Benson D.R."/>
        </authorList>
    </citation>
    <scope>NUCLEOTIDE SEQUENCE [LARGE SCALE GENOMIC DNA]</scope>
    <source>
        <strain evidence="11">DSM 45818 / CECT 9043 / CcI3</strain>
    </source>
</reference>
<dbReference type="KEGG" id="fra:Francci3_1055"/>
<dbReference type="InterPro" id="IPR050297">
    <property type="entry name" value="LipidA_mod_glycosyltrf_83"/>
</dbReference>
<keyword evidence="3" id="KW-0328">Glycosyltransferase</keyword>
<dbReference type="AlphaFoldDB" id="Q2JE55"/>
<feature type="transmembrane region" description="Helical" evidence="8">
    <location>
        <begin position="35"/>
        <end position="58"/>
    </location>
</feature>
<keyword evidence="6 8" id="KW-1133">Transmembrane helix</keyword>
<evidence type="ECO:0000256" key="2">
    <source>
        <dbReference type="ARBA" id="ARBA00022475"/>
    </source>
</evidence>
<dbReference type="GO" id="GO:0005886">
    <property type="term" value="C:plasma membrane"/>
    <property type="evidence" value="ECO:0007669"/>
    <property type="project" value="UniProtKB-SubCell"/>
</dbReference>
<feature type="transmembrane region" description="Helical" evidence="8">
    <location>
        <begin position="241"/>
        <end position="261"/>
    </location>
</feature>
<feature type="domain" description="Glycosyltransferase RgtA/B/C/D-like" evidence="9">
    <location>
        <begin position="101"/>
        <end position="260"/>
    </location>
</feature>
<feature type="transmembrane region" description="Helical" evidence="8">
    <location>
        <begin position="365"/>
        <end position="389"/>
    </location>
</feature>
<keyword evidence="5 8" id="KW-0812">Transmembrane</keyword>
<keyword evidence="7 8" id="KW-0472">Membrane</keyword>
<keyword evidence="4 10" id="KW-0808">Transferase</keyword>
<evidence type="ECO:0000256" key="6">
    <source>
        <dbReference type="ARBA" id="ARBA00022989"/>
    </source>
</evidence>
<evidence type="ECO:0000256" key="7">
    <source>
        <dbReference type="ARBA" id="ARBA00023136"/>
    </source>
</evidence>
<evidence type="ECO:0000259" key="9">
    <source>
        <dbReference type="Pfam" id="PF13231"/>
    </source>
</evidence>
<organism evidence="10 11">
    <name type="scientific">Frankia casuarinae (strain DSM 45818 / CECT 9043 / HFP020203 / CcI3)</name>
    <dbReference type="NCBI Taxonomy" id="106370"/>
    <lineage>
        <taxon>Bacteria</taxon>
        <taxon>Bacillati</taxon>
        <taxon>Actinomycetota</taxon>
        <taxon>Actinomycetes</taxon>
        <taxon>Frankiales</taxon>
        <taxon>Frankiaceae</taxon>
        <taxon>Frankia</taxon>
    </lineage>
</organism>
<dbReference type="EMBL" id="CP000249">
    <property type="protein sequence ID" value="ABD10437.1"/>
    <property type="molecule type" value="Genomic_DNA"/>
</dbReference>
<name>Q2JE55_FRACC</name>
<keyword evidence="11" id="KW-1185">Reference proteome</keyword>
<evidence type="ECO:0000256" key="5">
    <source>
        <dbReference type="ARBA" id="ARBA00022692"/>
    </source>
</evidence>
<dbReference type="PANTHER" id="PTHR33908">
    <property type="entry name" value="MANNOSYLTRANSFERASE YKCB-RELATED"/>
    <property type="match status" value="1"/>
</dbReference>
<feature type="transmembrane region" description="Helical" evidence="8">
    <location>
        <begin position="395"/>
        <end position="414"/>
    </location>
</feature>
<feature type="transmembrane region" description="Helical" evidence="8">
    <location>
        <begin position="114"/>
        <end position="138"/>
    </location>
</feature>
<feature type="transmembrane region" description="Helical" evidence="8">
    <location>
        <begin position="426"/>
        <end position="443"/>
    </location>
</feature>
<feature type="transmembrane region" description="Helical" evidence="8">
    <location>
        <begin position="201"/>
        <end position="229"/>
    </location>
</feature>
<evidence type="ECO:0000256" key="4">
    <source>
        <dbReference type="ARBA" id="ARBA00022679"/>
    </source>
</evidence>
<dbReference type="GO" id="GO:0009103">
    <property type="term" value="P:lipopolysaccharide biosynthetic process"/>
    <property type="evidence" value="ECO:0007669"/>
    <property type="project" value="UniProtKB-ARBA"/>
</dbReference>
<sequence>MVAPAPAVSTGQPTSRFPVMSGFSAMLGRARPVRWHLWLAAIGLLGLAVRLFYLFHWLHPAVVEGDPYYYHEAANLFAAGRGWPDPYELALSGRYVPDAQHPPLTSGLLAVPSVLGFTSFLSHQLFSCLLGVLSIVLVALAGRRIAGPVTGLVAAGIAAVYPGMWLNDPLLMSETTGILTCAWIILAAYRFRDRRTVADAAWLGAALAAVMLARAELALLAVVLVVPLVATARELAWRRRIALVAVAAAVSALTIAPWTIYNLSRFSEPEYLSTGLGSTLAVTHCPASYSGRYVGWWSFDCILALPPSPQERSERDVFYRRAAYDYIKHNERSLPRVAAARLGRTWGVYRPWQQARLDTIERRPLLLSQVGMVTLWPLEIAALAGVVVLRRRRVVLLPLLAVPIALSLASVAIYGTTRFRAAAEPAIVLLAAVAITAAARWLGRRVVARVPR</sequence>
<dbReference type="Pfam" id="PF13231">
    <property type="entry name" value="PMT_2"/>
    <property type="match status" value="1"/>
</dbReference>
<comment type="subcellular location">
    <subcellularLocation>
        <location evidence="1">Cell membrane</location>
        <topology evidence="1">Multi-pass membrane protein</topology>
    </subcellularLocation>
</comment>
<dbReference type="GO" id="GO:0016763">
    <property type="term" value="F:pentosyltransferase activity"/>
    <property type="evidence" value="ECO:0007669"/>
    <property type="project" value="TreeGrafter"/>
</dbReference>
<feature type="transmembrane region" description="Helical" evidence="8">
    <location>
        <begin position="145"/>
        <end position="164"/>
    </location>
</feature>
<dbReference type="eggNOG" id="COG1807">
    <property type="taxonomic scope" value="Bacteria"/>
</dbReference>
<protein>
    <submittedName>
        <fullName evidence="10">Glycosyl transferase, family 39</fullName>
    </submittedName>
</protein>
<gene>
    <name evidence="10" type="ordered locus">Francci3_1055</name>
</gene>
<evidence type="ECO:0000313" key="10">
    <source>
        <dbReference type="EMBL" id="ABD10437.1"/>
    </source>
</evidence>
<evidence type="ECO:0000256" key="3">
    <source>
        <dbReference type="ARBA" id="ARBA00022676"/>
    </source>
</evidence>
<dbReference type="HOGENOM" id="CLU_538343_0_0_11"/>
<dbReference type="STRING" id="106370.Francci3_1055"/>
<keyword evidence="2" id="KW-1003">Cell membrane</keyword>
<dbReference type="InterPro" id="IPR038731">
    <property type="entry name" value="RgtA/B/C-like"/>
</dbReference>
<proteinExistence type="predicted"/>
<evidence type="ECO:0000256" key="1">
    <source>
        <dbReference type="ARBA" id="ARBA00004651"/>
    </source>
</evidence>